<name>G7E4L8_MIXOS</name>
<dbReference type="PANTHER" id="PTHR37287">
    <property type="entry name" value="INO EIGHTY SUBUNIT 1"/>
    <property type="match status" value="1"/>
</dbReference>
<feature type="region of interest" description="Disordered" evidence="1">
    <location>
        <begin position="1"/>
        <end position="21"/>
    </location>
</feature>
<feature type="region of interest" description="Disordered" evidence="1">
    <location>
        <begin position="479"/>
        <end position="499"/>
    </location>
</feature>
<reference evidence="2 3" key="1">
    <citation type="journal article" date="2011" name="J. Gen. Appl. Microbiol.">
        <title>Draft genome sequencing of the enigmatic basidiomycete Mixia osmundae.</title>
        <authorList>
            <person name="Nishida H."/>
            <person name="Nagatsuka Y."/>
            <person name="Sugiyama J."/>
        </authorList>
    </citation>
    <scope>NUCLEOTIDE SEQUENCE [LARGE SCALE GENOMIC DNA]</scope>
    <source>
        <strain evidence="3">CBS 9802 / IAM 14324 / JCM 22182 / KY 12970</strain>
    </source>
</reference>
<feature type="region of interest" description="Disordered" evidence="1">
    <location>
        <begin position="519"/>
        <end position="544"/>
    </location>
</feature>
<evidence type="ECO:0000256" key="1">
    <source>
        <dbReference type="SAM" id="MobiDB-lite"/>
    </source>
</evidence>
<dbReference type="STRING" id="764103.G7E4L8"/>
<accession>G7E4L8</accession>
<sequence length="617" mass="67894">MASPEGTTSGVSPAKRKTAKRADQADFPMLLAVKKADGQALTRHDIQFDLLAQIFSNVHFRFTPPSYADLNTALFPTDRTWSFAELYLDCICNSPKATKTLKDKMAESQDFAVNFGKTGLLLNVGRINTTLAFYHEMKTLMRTYHPIPAFQIDHFTAKHLQDTPRLKTQLKAATLESERAKGAAPPANLREVAMRAAAGHRPPTSVIELIFLLNTESVWVSEKYFPAGLKLGDLFRPEDSIFTITSAQRSHAFLWLLHRFLEGGSAASEDAISPIVRPAELLGLTEGDTSQENIDTPEELEFGRQMTLKRSTFLADNDMVKPGPGVAERANKSSQPKKGSHEDSEELPSLIDPDMRQTPHWEAQNAGPSSQRKRAHSELDTPPSDVVHQAASPAAKQPAKKIKSAGSPAIIAQAGPSVAVKPRAHPPAEIKPILSPALLPTVTHMLPDQSYPSLAPAPLPVLRAARPKVKKAHSDDIFEYDQRSEEEMSPSPSLPPAPMSKMSIDLYVIERAVPHRFQFESGPAARRPHPKADAGQATEYDRTAALSSRNPLKAVFARDRWQSGTDPAVGAFYDSDDDKSPLTSRDCLRRLKGFRVKVDDATGGAAYRYLHYRPARV</sequence>
<dbReference type="eggNOG" id="ENOG502QVDM">
    <property type="taxonomic scope" value="Eukaryota"/>
</dbReference>
<dbReference type="InParanoid" id="G7E4L8"/>
<dbReference type="HOGENOM" id="CLU_445557_0_0_1"/>
<dbReference type="OrthoDB" id="5413003at2759"/>
<proteinExistence type="predicted"/>
<gene>
    <name evidence="2" type="primary">Mo04457</name>
    <name evidence="2" type="ORF">E5Q_04457</name>
</gene>
<feature type="compositionally biased region" description="Polar residues" evidence="1">
    <location>
        <begin position="1"/>
        <end position="11"/>
    </location>
</feature>
<dbReference type="EMBL" id="BABT02000139">
    <property type="protein sequence ID" value="GAA97778.1"/>
    <property type="molecule type" value="Genomic_DNA"/>
</dbReference>
<reference evidence="2 3" key="2">
    <citation type="journal article" date="2012" name="Open Biol.">
        <title>Characteristics of nucleosomes and linker DNA regions on the genome of the basidiomycete Mixia osmundae revealed by mono- and dinucleosome mapping.</title>
        <authorList>
            <person name="Nishida H."/>
            <person name="Kondo S."/>
            <person name="Matsumoto T."/>
            <person name="Suzuki Y."/>
            <person name="Yoshikawa H."/>
            <person name="Taylor T.D."/>
            <person name="Sugiyama J."/>
        </authorList>
    </citation>
    <scope>NUCLEOTIDE SEQUENCE [LARGE SCALE GENOMIC DNA]</scope>
    <source>
        <strain evidence="3">CBS 9802 / IAM 14324 / JCM 22182 / KY 12970</strain>
    </source>
</reference>
<dbReference type="GO" id="GO:0031011">
    <property type="term" value="C:Ino80 complex"/>
    <property type="evidence" value="ECO:0007669"/>
    <property type="project" value="InterPro"/>
</dbReference>
<dbReference type="InterPro" id="IPR038014">
    <property type="entry name" value="Ies1"/>
</dbReference>
<evidence type="ECO:0008006" key="4">
    <source>
        <dbReference type="Google" id="ProtNLM"/>
    </source>
</evidence>
<dbReference type="PANTHER" id="PTHR37287:SF1">
    <property type="entry name" value="INO EIGHTY SUBUNIT 1"/>
    <property type="match status" value="1"/>
</dbReference>
<organism evidence="2 3">
    <name type="scientific">Mixia osmundae (strain CBS 9802 / IAM 14324 / JCM 22182 / KY 12970)</name>
    <dbReference type="NCBI Taxonomy" id="764103"/>
    <lineage>
        <taxon>Eukaryota</taxon>
        <taxon>Fungi</taxon>
        <taxon>Dikarya</taxon>
        <taxon>Basidiomycota</taxon>
        <taxon>Pucciniomycotina</taxon>
        <taxon>Mixiomycetes</taxon>
        <taxon>Mixiales</taxon>
        <taxon>Mixiaceae</taxon>
        <taxon>Mixia</taxon>
    </lineage>
</organism>
<keyword evidence="3" id="KW-1185">Reference proteome</keyword>
<protein>
    <recommendedName>
        <fullName evidence="4">Ino eighty subunit 1</fullName>
    </recommendedName>
</protein>
<dbReference type="AlphaFoldDB" id="G7E4L8"/>
<dbReference type="Proteomes" id="UP000009131">
    <property type="component" value="Unassembled WGS sequence"/>
</dbReference>
<feature type="region of interest" description="Disordered" evidence="1">
    <location>
        <begin position="313"/>
        <end position="406"/>
    </location>
</feature>
<evidence type="ECO:0000313" key="2">
    <source>
        <dbReference type="EMBL" id="GAA97778.1"/>
    </source>
</evidence>
<evidence type="ECO:0000313" key="3">
    <source>
        <dbReference type="Proteomes" id="UP000009131"/>
    </source>
</evidence>
<comment type="caution">
    <text evidence="2">The sequence shown here is derived from an EMBL/GenBank/DDBJ whole genome shotgun (WGS) entry which is preliminary data.</text>
</comment>